<dbReference type="SUPFAM" id="SSF53098">
    <property type="entry name" value="Ribonuclease H-like"/>
    <property type="match status" value="1"/>
</dbReference>
<dbReference type="Gene3D" id="3.30.70.270">
    <property type="match status" value="1"/>
</dbReference>
<dbReference type="InterPro" id="IPR012337">
    <property type="entry name" value="RNaseH-like_sf"/>
</dbReference>
<dbReference type="SUPFAM" id="SSF56672">
    <property type="entry name" value="DNA/RNA polymerases"/>
    <property type="match status" value="1"/>
</dbReference>
<proteinExistence type="predicted"/>
<dbReference type="Proteomes" id="UP000069940">
    <property type="component" value="Unassembled WGS sequence"/>
</dbReference>
<dbReference type="PANTHER" id="PTHR47331">
    <property type="entry name" value="PHD-TYPE DOMAIN-CONTAINING PROTEIN"/>
    <property type="match status" value="1"/>
</dbReference>
<dbReference type="Gene3D" id="3.10.10.10">
    <property type="entry name" value="HIV Type 1 Reverse Transcriptase, subunit A, domain 1"/>
    <property type="match status" value="1"/>
</dbReference>
<dbReference type="EnsemblMetazoa" id="AALFPA23_008383.R11312">
    <property type="protein sequence ID" value="AALFPA23_008383.P11312"/>
    <property type="gene ID" value="AALFPA23_008383"/>
</dbReference>
<dbReference type="CDD" id="cd01644">
    <property type="entry name" value="RT_pepA17"/>
    <property type="match status" value="1"/>
</dbReference>
<dbReference type="InterPro" id="IPR043128">
    <property type="entry name" value="Rev_trsase/Diguanyl_cyclase"/>
</dbReference>
<name>A0ABM1YEC4_AEDAL</name>
<reference evidence="2" key="1">
    <citation type="journal article" date="2015" name="Proc. Natl. Acad. Sci. U.S.A.">
        <title>Genome sequence of the Asian Tiger mosquito, Aedes albopictus, reveals insights into its biology, genetics, and evolution.</title>
        <authorList>
            <person name="Chen X.G."/>
            <person name="Jiang X."/>
            <person name="Gu J."/>
            <person name="Xu M."/>
            <person name="Wu Y."/>
            <person name="Deng Y."/>
            <person name="Zhang C."/>
            <person name="Bonizzoni M."/>
            <person name="Dermauw W."/>
            <person name="Vontas J."/>
            <person name="Armbruster P."/>
            <person name="Huang X."/>
            <person name="Yang Y."/>
            <person name="Zhang H."/>
            <person name="He W."/>
            <person name="Peng H."/>
            <person name="Liu Y."/>
            <person name="Wu K."/>
            <person name="Chen J."/>
            <person name="Lirakis M."/>
            <person name="Topalis P."/>
            <person name="Van Leeuwen T."/>
            <person name="Hall A.B."/>
            <person name="Jiang X."/>
            <person name="Thorpe C."/>
            <person name="Mueller R.L."/>
            <person name="Sun C."/>
            <person name="Waterhouse R.M."/>
            <person name="Yan G."/>
            <person name="Tu Z.J."/>
            <person name="Fang X."/>
            <person name="James A.A."/>
        </authorList>
    </citation>
    <scope>NUCLEOTIDE SEQUENCE [LARGE SCALE GENOMIC DNA]</scope>
    <source>
        <strain evidence="2">Foshan</strain>
    </source>
</reference>
<dbReference type="InterPro" id="IPR008042">
    <property type="entry name" value="Retrotrans_Pao"/>
</dbReference>
<sequence length="1147" mass="129140">MNFYVSHSFLSVQGIGSSISTSTKIVSAVVRPRLEDMSAFSQEMHFNVLPWLTVSLPTASCSISGWNLPEAAFIADPRFHEPGPVDIIIGAEYYMDLLRSERHKATEDGPTLQNTEFGWIVSGKIPDHPVGGSPSLTFVCSTNDLQDQLTKFWDLETCQSHSTQSLGESACEAYFNRTTVRDEAGRFIVTPESVISRLGYSETTAIKRLMGMERRFAANPELKAMYAEFIREYLELGHMKQVEQDAGEEVRRYFLPHHAVLKPDSTTTKLRVVFDASCQTSTGVSLNDALMVGPVVQDDLSSICLRFRTHQIAVNADIAKMYRMIRVQPQDYPLQSIKWRNDPSEPLRTYELTTVTYGTSSAPYLATKCLQRLAEDGKASHPVASEVIEKDFYVDDMLTGVDTVDEGRQLVKGVIELSDSAGFTLRKWNSNSVELLEVVPENLRDERSILALDSAETAIKTLGLAWEPATDVFRFTFPSFNWTAMITKCIVVSDVSRLFDSLGLVRPVIIQAKIFIQELWKQSCGWDDPLSPELQEQWQEYKRNLAGLENLTVPRWVGTGGHATAIELHGFCDASNKAYGACFYVRTISETGEVCVRLLTAKSRVAPLDNLKRGNKRLSTPRLELSSALLLAHLFEKVVSSLGIHARYFFWTDSTIVKCWLSSSPSRWKQFVANRVSEIQYITKDGVWNHVAGLQNPADIISRGMAPVQLQYESLWFSGPYWLRSDECNWPSAPPISEDEFNPVDLEVKTVSAALPVIQPSDIFSLRSSFSDLQRLTAWILRFRYNSQSANRSTRRQGALTKLELEEATKVLVRLCQQESFPQELADLTSGREVRESSKILALNPQLEDGILCVGGRLRHASITNRRKHPYILDHRHLFAYIVVSHYHRKLLHGGQQLIISTVRERFWPTSVWNLVRKVLHECVPCFRVRPKIQDQLMADLPPERVTPCPLLVHRPALKIFVAVYICLVTKAVHLELAADLSAQGFIATLKRFSSRRGKPNLIMCDNGRNFVGARRQLDFVGSRSPNFGGLWESAVKSFKLLFKRTIGTHTLLYDEMSTILAQAEAVLNSRPLTPLSNDPDDFEALTPGHFLIQRPLTAIPEPDLDGIPENRLSAFQKAQRYRFLCGRNYVVEMGLVSFDGAGTGNK</sequence>
<dbReference type="RefSeq" id="XP_062714400.1">
    <property type="nucleotide sequence ID" value="XM_062858416.1"/>
</dbReference>
<evidence type="ECO:0000313" key="1">
    <source>
        <dbReference type="EnsemblMetazoa" id="AALFPA23_008383.P11312"/>
    </source>
</evidence>
<dbReference type="Pfam" id="PF05380">
    <property type="entry name" value="Peptidase_A17"/>
    <property type="match status" value="1"/>
</dbReference>
<organism evidence="1 2">
    <name type="scientific">Aedes albopictus</name>
    <name type="common">Asian tiger mosquito</name>
    <name type="synonym">Stegomyia albopicta</name>
    <dbReference type="NCBI Taxonomy" id="7160"/>
    <lineage>
        <taxon>Eukaryota</taxon>
        <taxon>Metazoa</taxon>
        <taxon>Ecdysozoa</taxon>
        <taxon>Arthropoda</taxon>
        <taxon>Hexapoda</taxon>
        <taxon>Insecta</taxon>
        <taxon>Pterygota</taxon>
        <taxon>Neoptera</taxon>
        <taxon>Endopterygota</taxon>
        <taxon>Diptera</taxon>
        <taxon>Nematocera</taxon>
        <taxon>Culicoidea</taxon>
        <taxon>Culicidae</taxon>
        <taxon>Culicinae</taxon>
        <taxon>Aedini</taxon>
        <taxon>Aedes</taxon>
        <taxon>Stegomyia</taxon>
    </lineage>
</organism>
<reference evidence="1" key="2">
    <citation type="submission" date="2025-05" db="UniProtKB">
        <authorList>
            <consortium name="EnsemblMetazoa"/>
        </authorList>
    </citation>
    <scope>IDENTIFICATION</scope>
    <source>
        <strain evidence="1">Foshan</strain>
    </source>
</reference>
<evidence type="ECO:0000313" key="2">
    <source>
        <dbReference type="Proteomes" id="UP000069940"/>
    </source>
</evidence>
<evidence type="ECO:0008006" key="3">
    <source>
        <dbReference type="Google" id="ProtNLM"/>
    </source>
</evidence>
<keyword evidence="2" id="KW-1185">Reference proteome</keyword>
<protein>
    <recommendedName>
        <fullName evidence="3">Integrase catalytic domain-containing protein</fullName>
    </recommendedName>
</protein>
<dbReference type="GeneID" id="134291107"/>
<dbReference type="InterPro" id="IPR036397">
    <property type="entry name" value="RNaseH_sf"/>
</dbReference>
<dbReference type="InterPro" id="IPR043502">
    <property type="entry name" value="DNA/RNA_pol_sf"/>
</dbReference>
<dbReference type="PANTHER" id="PTHR47331:SF1">
    <property type="entry name" value="GAG-LIKE PROTEIN"/>
    <property type="match status" value="1"/>
</dbReference>
<dbReference type="Gene3D" id="3.30.420.10">
    <property type="entry name" value="Ribonuclease H-like superfamily/Ribonuclease H"/>
    <property type="match status" value="1"/>
</dbReference>
<accession>A0ABM1YEC4</accession>